<accession>A0A2T6ZY47</accession>
<name>A0A2T6ZY47_TUBBO</name>
<gene>
    <name evidence="1" type="ORF">B9Z19DRAFT_1123611</name>
</gene>
<dbReference type="AlphaFoldDB" id="A0A2T6ZY47"/>
<evidence type="ECO:0000313" key="2">
    <source>
        <dbReference type="Proteomes" id="UP000244722"/>
    </source>
</evidence>
<reference evidence="1 2" key="1">
    <citation type="submission" date="2017-04" db="EMBL/GenBank/DDBJ databases">
        <title>Draft genome sequence of Tuber borchii Vittad., a whitish edible truffle.</title>
        <authorList>
            <consortium name="DOE Joint Genome Institute"/>
            <person name="Murat C."/>
            <person name="Kuo A."/>
            <person name="Barry K.W."/>
            <person name="Clum A."/>
            <person name="Dockter R.B."/>
            <person name="Fauchery L."/>
            <person name="Iotti M."/>
            <person name="Kohler A."/>
            <person name="Labutti K."/>
            <person name="Lindquist E.A."/>
            <person name="Lipzen A."/>
            <person name="Ohm R.A."/>
            <person name="Wang M."/>
            <person name="Grigoriev I.V."/>
            <person name="Zambonelli A."/>
            <person name="Martin F.M."/>
        </authorList>
    </citation>
    <scope>NUCLEOTIDE SEQUENCE [LARGE SCALE GENOMIC DNA]</scope>
    <source>
        <strain evidence="1 2">Tbo3840</strain>
    </source>
</reference>
<proteinExistence type="predicted"/>
<evidence type="ECO:0000313" key="1">
    <source>
        <dbReference type="EMBL" id="PUU80427.1"/>
    </source>
</evidence>
<organism evidence="1 2">
    <name type="scientific">Tuber borchii</name>
    <name type="common">White truffle</name>
    <dbReference type="NCBI Taxonomy" id="42251"/>
    <lineage>
        <taxon>Eukaryota</taxon>
        <taxon>Fungi</taxon>
        <taxon>Dikarya</taxon>
        <taxon>Ascomycota</taxon>
        <taxon>Pezizomycotina</taxon>
        <taxon>Pezizomycetes</taxon>
        <taxon>Pezizales</taxon>
        <taxon>Tuberaceae</taxon>
        <taxon>Tuber</taxon>
    </lineage>
</organism>
<sequence>MDMVATAIKRLGSKSDQWLATCAFQKYPEEGKSGLAPRAAKARGNVFNHLSGLLFLFFNTQSHEKMAGTIVKRGKEVTPRRRAWIITLRSLPNPISKDKIKALIGISSSTVNDIWRHAVENARKIRHEAGLDIEEPISLVELVEEKCLDPNLRSGRPEGLTAEDKDCLVETVKKIFSSGQMKLVDIRREAGLSHEGDGTGFRTLASQGIHVYHEEFKPILGPDSKLNRTIAENEQCGGQRWSGQTTGLLMKSPLRWEQFSANHWSGGRKLKGDTTIV</sequence>
<dbReference type="OrthoDB" id="5405453at2759"/>
<keyword evidence="2" id="KW-1185">Reference proteome</keyword>
<dbReference type="EMBL" id="NESQ01000065">
    <property type="protein sequence ID" value="PUU80427.1"/>
    <property type="molecule type" value="Genomic_DNA"/>
</dbReference>
<comment type="caution">
    <text evidence="1">The sequence shown here is derived from an EMBL/GenBank/DDBJ whole genome shotgun (WGS) entry which is preliminary data.</text>
</comment>
<dbReference type="Proteomes" id="UP000244722">
    <property type="component" value="Unassembled WGS sequence"/>
</dbReference>
<protein>
    <submittedName>
        <fullName evidence="1">Uncharacterized protein</fullName>
    </submittedName>
</protein>